<organism evidence="2 3">
    <name type="scientific">Panicum virgatum</name>
    <name type="common">Blackwell switchgrass</name>
    <dbReference type="NCBI Taxonomy" id="38727"/>
    <lineage>
        <taxon>Eukaryota</taxon>
        <taxon>Viridiplantae</taxon>
        <taxon>Streptophyta</taxon>
        <taxon>Embryophyta</taxon>
        <taxon>Tracheophyta</taxon>
        <taxon>Spermatophyta</taxon>
        <taxon>Magnoliopsida</taxon>
        <taxon>Liliopsida</taxon>
        <taxon>Poales</taxon>
        <taxon>Poaceae</taxon>
        <taxon>PACMAD clade</taxon>
        <taxon>Panicoideae</taxon>
        <taxon>Panicodae</taxon>
        <taxon>Paniceae</taxon>
        <taxon>Panicinae</taxon>
        <taxon>Panicum</taxon>
        <taxon>Panicum sect. Hiantes</taxon>
    </lineage>
</organism>
<keyword evidence="3" id="KW-1185">Reference proteome</keyword>
<evidence type="ECO:0000256" key="1">
    <source>
        <dbReference type="SAM" id="MobiDB-lite"/>
    </source>
</evidence>
<reference evidence="2" key="1">
    <citation type="submission" date="2020-05" db="EMBL/GenBank/DDBJ databases">
        <title>WGS assembly of Panicum virgatum.</title>
        <authorList>
            <person name="Lovell J.T."/>
            <person name="Jenkins J."/>
            <person name="Shu S."/>
            <person name="Juenger T.E."/>
            <person name="Schmutz J."/>
        </authorList>
    </citation>
    <scope>NUCLEOTIDE SEQUENCE</scope>
    <source>
        <strain evidence="2">AP13</strain>
    </source>
</reference>
<gene>
    <name evidence="2" type="ORF">PVAP13_5NG347300</name>
</gene>
<dbReference type="Proteomes" id="UP000823388">
    <property type="component" value="Chromosome 5N"/>
</dbReference>
<dbReference type="AlphaFoldDB" id="A0A8T0RT18"/>
<name>A0A8T0RT18_PANVG</name>
<feature type="region of interest" description="Disordered" evidence="1">
    <location>
        <begin position="1"/>
        <end position="32"/>
    </location>
</feature>
<accession>A0A8T0RT18</accession>
<proteinExistence type="predicted"/>
<comment type="caution">
    <text evidence="2">The sequence shown here is derived from an EMBL/GenBank/DDBJ whole genome shotgun (WGS) entry which is preliminary data.</text>
</comment>
<evidence type="ECO:0000313" key="2">
    <source>
        <dbReference type="EMBL" id="KAG2588500.1"/>
    </source>
</evidence>
<sequence>MGQSGSALNKRGALGCDADRPQSTLASIQRQRRRSFSVLCFSCPARLRRRQKGGSQGRPIKPATTKTIAAKPAKAAAKPKKSAATAKPKKTAATAAGTKRRAPEEKVVAKPKKSPAAKPPAWYRISRAASVMVIQVTTDGSYFYELLGALWNVLSCCCNF</sequence>
<feature type="compositionally biased region" description="Low complexity" evidence="1">
    <location>
        <begin position="59"/>
        <end position="97"/>
    </location>
</feature>
<feature type="region of interest" description="Disordered" evidence="1">
    <location>
        <begin position="47"/>
        <end position="119"/>
    </location>
</feature>
<evidence type="ECO:0000313" key="3">
    <source>
        <dbReference type="Proteomes" id="UP000823388"/>
    </source>
</evidence>
<dbReference type="EMBL" id="CM029046">
    <property type="protein sequence ID" value="KAG2588500.1"/>
    <property type="molecule type" value="Genomic_DNA"/>
</dbReference>
<protein>
    <submittedName>
        <fullName evidence="2">Uncharacterized protein</fullName>
    </submittedName>
</protein>